<dbReference type="HOGENOM" id="CLU_014033_1_2_1"/>
<feature type="region of interest" description="Disordered" evidence="4">
    <location>
        <begin position="480"/>
        <end position="523"/>
    </location>
</feature>
<feature type="compositionally biased region" description="Basic and acidic residues" evidence="4">
    <location>
        <begin position="493"/>
        <end position="505"/>
    </location>
</feature>
<dbReference type="InterPro" id="IPR036322">
    <property type="entry name" value="WD40_repeat_dom_sf"/>
</dbReference>
<dbReference type="GeneID" id="18913987"/>
<dbReference type="OrthoDB" id="10264376at2759"/>
<dbReference type="InterPro" id="IPR001680">
    <property type="entry name" value="WD40_rpt"/>
</dbReference>
<dbReference type="KEGG" id="pco:PHACADRAFT_247107"/>
<accession>K5WN88</accession>
<dbReference type="PRINTS" id="PR00320">
    <property type="entry name" value="GPROTEINBRPT"/>
</dbReference>
<dbReference type="Gene3D" id="2.130.10.10">
    <property type="entry name" value="YVTN repeat-like/Quinoprotein amine dehydrogenase"/>
    <property type="match status" value="2"/>
</dbReference>
<dbReference type="PROSITE" id="PS50082">
    <property type="entry name" value="WD_REPEATS_2"/>
    <property type="match status" value="3"/>
</dbReference>
<feature type="repeat" description="WD" evidence="3">
    <location>
        <begin position="319"/>
        <end position="344"/>
    </location>
</feature>
<dbReference type="InParanoid" id="K5WN88"/>
<protein>
    <submittedName>
        <fullName evidence="5">Uncharacterized protein</fullName>
    </submittedName>
</protein>
<dbReference type="InterPro" id="IPR051858">
    <property type="entry name" value="WD_repeat_GAD-1"/>
</dbReference>
<dbReference type="STRING" id="650164.K5WN88"/>
<evidence type="ECO:0000313" key="5">
    <source>
        <dbReference type="EMBL" id="EKM60890.1"/>
    </source>
</evidence>
<dbReference type="FunCoup" id="K5WN88">
    <property type="interactions" value="760"/>
</dbReference>
<feature type="repeat" description="WD" evidence="3">
    <location>
        <begin position="213"/>
        <end position="255"/>
    </location>
</feature>
<keyword evidence="6" id="KW-1185">Reference proteome</keyword>
<dbReference type="InterPro" id="IPR015943">
    <property type="entry name" value="WD40/YVTN_repeat-like_dom_sf"/>
</dbReference>
<reference evidence="5 6" key="1">
    <citation type="journal article" date="2012" name="BMC Genomics">
        <title>Comparative genomics of the white-rot fungi, Phanerochaete carnosa and P. chrysosporium, to elucidate the genetic basis of the distinct wood types they colonize.</title>
        <authorList>
            <person name="Suzuki H."/>
            <person name="MacDonald J."/>
            <person name="Syed K."/>
            <person name="Salamov A."/>
            <person name="Hori C."/>
            <person name="Aerts A."/>
            <person name="Henrissat B."/>
            <person name="Wiebenga A."/>
            <person name="vanKuyk P.A."/>
            <person name="Barry K."/>
            <person name="Lindquist E."/>
            <person name="LaButti K."/>
            <person name="Lapidus A."/>
            <person name="Lucas S."/>
            <person name="Coutinho P."/>
            <person name="Gong Y."/>
            <person name="Samejima M."/>
            <person name="Mahadevan R."/>
            <person name="Abou-Zaid M."/>
            <person name="de Vries R.P."/>
            <person name="Igarashi K."/>
            <person name="Yadav J.S."/>
            <person name="Grigoriev I.V."/>
            <person name="Master E.R."/>
        </authorList>
    </citation>
    <scope>NUCLEOTIDE SEQUENCE [LARGE SCALE GENOMIC DNA]</scope>
    <source>
        <strain evidence="5 6">HHB-10118-sp</strain>
    </source>
</reference>
<dbReference type="PROSITE" id="PS50294">
    <property type="entry name" value="WD_REPEATS_REGION"/>
    <property type="match status" value="2"/>
</dbReference>
<dbReference type="PANTHER" id="PTHR16017">
    <property type="entry name" value="GASTRULATION DEFECTIVE PROTEIN 1-RELATED"/>
    <property type="match status" value="1"/>
</dbReference>
<feature type="compositionally biased region" description="Acidic residues" evidence="4">
    <location>
        <begin position="64"/>
        <end position="74"/>
    </location>
</feature>
<feature type="compositionally biased region" description="Basic and acidic residues" evidence="4">
    <location>
        <begin position="21"/>
        <end position="48"/>
    </location>
</feature>
<evidence type="ECO:0000256" key="3">
    <source>
        <dbReference type="PROSITE-ProRule" id="PRU00221"/>
    </source>
</evidence>
<dbReference type="PANTHER" id="PTHR16017:SF0">
    <property type="entry name" value="WD REPEAT-CONTAINING PROTEIN 70"/>
    <property type="match status" value="1"/>
</dbReference>
<feature type="compositionally biased region" description="Acidic residues" evidence="4">
    <location>
        <begin position="85"/>
        <end position="102"/>
    </location>
</feature>
<dbReference type="SMART" id="SM00320">
    <property type="entry name" value="WD40"/>
    <property type="match status" value="5"/>
</dbReference>
<feature type="repeat" description="WD" evidence="3">
    <location>
        <begin position="112"/>
        <end position="144"/>
    </location>
</feature>
<gene>
    <name evidence="5" type="ORF">PHACADRAFT_247107</name>
</gene>
<keyword evidence="2" id="KW-0677">Repeat</keyword>
<dbReference type="GO" id="GO:0035861">
    <property type="term" value="C:site of double-strand break"/>
    <property type="evidence" value="ECO:0007669"/>
    <property type="project" value="TreeGrafter"/>
</dbReference>
<dbReference type="SUPFAM" id="SSF50978">
    <property type="entry name" value="WD40 repeat-like"/>
    <property type="match status" value="1"/>
</dbReference>
<dbReference type="AlphaFoldDB" id="K5WN88"/>
<name>K5WN88_PHACS</name>
<evidence type="ECO:0000256" key="4">
    <source>
        <dbReference type="SAM" id="MobiDB-lite"/>
    </source>
</evidence>
<evidence type="ECO:0000256" key="2">
    <source>
        <dbReference type="ARBA" id="ARBA00022737"/>
    </source>
</evidence>
<proteinExistence type="predicted"/>
<dbReference type="Proteomes" id="UP000008370">
    <property type="component" value="Unassembled WGS sequence"/>
</dbReference>
<evidence type="ECO:0000313" key="6">
    <source>
        <dbReference type="Proteomes" id="UP000008370"/>
    </source>
</evidence>
<dbReference type="RefSeq" id="XP_007390333.1">
    <property type="nucleotide sequence ID" value="XM_007390271.1"/>
</dbReference>
<keyword evidence="1 3" id="KW-0853">WD repeat</keyword>
<organism evidence="5 6">
    <name type="scientific">Phanerochaete carnosa (strain HHB-10118-sp)</name>
    <name type="common">White-rot fungus</name>
    <name type="synonym">Peniophora carnosa</name>
    <dbReference type="NCBI Taxonomy" id="650164"/>
    <lineage>
        <taxon>Eukaryota</taxon>
        <taxon>Fungi</taxon>
        <taxon>Dikarya</taxon>
        <taxon>Basidiomycota</taxon>
        <taxon>Agaricomycotina</taxon>
        <taxon>Agaricomycetes</taxon>
        <taxon>Polyporales</taxon>
        <taxon>Phanerochaetaceae</taxon>
        <taxon>Phanerochaete</taxon>
    </lineage>
</organism>
<dbReference type="GO" id="GO:0005634">
    <property type="term" value="C:nucleus"/>
    <property type="evidence" value="ECO:0007669"/>
    <property type="project" value="TreeGrafter"/>
</dbReference>
<dbReference type="InterPro" id="IPR020472">
    <property type="entry name" value="WD40_PAC1"/>
</dbReference>
<sequence>MDPSIMAAMGITGFGKQQKQKKLDPNRFDKNKRVEDSQDQLPMKKVDNGELAGLSRSQRPSVELESEPDADDLEVGPPPPSAEAADSEEPEFDPSDEDDDLPEFPTTHELILKDHTKVVSALALDPSGARIVSGSHDYDCKLWDFGGMDWRCKPFKTWEPAGTYYIHDVKWSLDGQQFLVMPGTTQPKLFDREGEELATYVKGDMYIRDMKNTSGHVAELTTCAWHPKDPQSFITSSADSTIRIWDVENKRKQRTVIVVKSKERGARTKVTACGYSSDGSLIGGACLDGALHMWQTKSNFVRPSLTIEGAHMKNTDTGSLVFSVDGRTVLTRGGDDTVKLWDLRAFKKPLATRPGLTTLYSTTNAIFSPDDKHVLTGAGASSKGSKGRLMLLEKDTLEPAKELLVDTTPVRVAWHAKINQIVTGLANGQICVLYSPNTSVNGAKLLLNKGPPRKANIEDMSDALAAPTIITPHALPMFRDGEITRGTKRKREKDRMDPRKSKRPELPVTGPGRGGRVGASATQHVVQNLVRDTTRDEDPREALLRHAATAEQDPVWTAAWRVNQPKPVFAPTEEEEKKEEDKA</sequence>
<feature type="region of interest" description="Disordered" evidence="4">
    <location>
        <begin position="1"/>
        <end position="104"/>
    </location>
</feature>
<dbReference type="Pfam" id="PF00400">
    <property type="entry name" value="WD40"/>
    <property type="match status" value="3"/>
</dbReference>
<evidence type="ECO:0000256" key="1">
    <source>
        <dbReference type="ARBA" id="ARBA00022574"/>
    </source>
</evidence>
<dbReference type="EMBL" id="JH930468">
    <property type="protein sequence ID" value="EKM60890.1"/>
    <property type="molecule type" value="Genomic_DNA"/>
</dbReference>